<protein>
    <recommendedName>
        <fullName evidence="3">Beta-lactamase-related domain-containing protein</fullName>
    </recommendedName>
</protein>
<accession>A0A8H4UI11</accession>
<proteinExistence type="inferred from homology"/>
<dbReference type="InterPro" id="IPR050491">
    <property type="entry name" value="AmpC-like"/>
</dbReference>
<comment type="similarity">
    <text evidence="1">Belongs to the peptidase S12 family.</text>
</comment>
<dbReference type="InterPro" id="IPR001466">
    <property type="entry name" value="Beta-lactam-related"/>
</dbReference>
<dbReference type="Pfam" id="PF00144">
    <property type="entry name" value="Beta-lactamase"/>
    <property type="match status" value="1"/>
</dbReference>
<evidence type="ECO:0000259" key="3">
    <source>
        <dbReference type="Pfam" id="PF00144"/>
    </source>
</evidence>
<dbReference type="InterPro" id="IPR012338">
    <property type="entry name" value="Beta-lactam/transpept-like"/>
</dbReference>
<evidence type="ECO:0000313" key="5">
    <source>
        <dbReference type="Proteomes" id="UP000635477"/>
    </source>
</evidence>
<reference evidence="4" key="2">
    <citation type="submission" date="2020-05" db="EMBL/GenBank/DDBJ databases">
        <authorList>
            <person name="Kim H.-S."/>
            <person name="Proctor R.H."/>
            <person name="Brown D.W."/>
        </authorList>
    </citation>
    <scope>NUCLEOTIDE SEQUENCE</scope>
    <source>
        <strain evidence="4">NRRL 22465</strain>
    </source>
</reference>
<evidence type="ECO:0000313" key="4">
    <source>
        <dbReference type="EMBL" id="KAF4977117.1"/>
    </source>
</evidence>
<name>A0A8H4UI11_9HYPO</name>
<dbReference type="OrthoDB" id="5946976at2759"/>
<dbReference type="EMBL" id="JABEYC010000459">
    <property type="protein sequence ID" value="KAF4977117.1"/>
    <property type="molecule type" value="Genomic_DNA"/>
</dbReference>
<organism evidence="4 5">
    <name type="scientific">Fusarium zealandicum</name>
    <dbReference type="NCBI Taxonomy" id="1053134"/>
    <lineage>
        <taxon>Eukaryota</taxon>
        <taxon>Fungi</taxon>
        <taxon>Dikarya</taxon>
        <taxon>Ascomycota</taxon>
        <taxon>Pezizomycotina</taxon>
        <taxon>Sordariomycetes</taxon>
        <taxon>Hypocreomycetidae</taxon>
        <taxon>Hypocreales</taxon>
        <taxon>Nectriaceae</taxon>
        <taxon>Fusarium</taxon>
        <taxon>Fusarium staphyleae species complex</taxon>
    </lineage>
</organism>
<dbReference type="PANTHER" id="PTHR46825">
    <property type="entry name" value="D-ALANYL-D-ALANINE-CARBOXYPEPTIDASE/ENDOPEPTIDASE AMPH"/>
    <property type="match status" value="1"/>
</dbReference>
<feature type="signal peptide" evidence="2">
    <location>
        <begin position="1"/>
        <end position="19"/>
    </location>
</feature>
<sequence>MRSAWLVSAGLQSAILALAVSSQQVPLSQRPDAQSYGSDDVPIADEAFEQYIRDEMARWHVPGLAMAILDGNKTWTRGFGYASLGREPVTPSTLFYCGSMTKSITAAALSLLVDQSHDYADIDWSTPVSSLLRDNFILSDEWATNHVTVADALCHRTGYPRHDYAAEFHNSSVRMVQSFRHLPMAGEPRQKWRYNNMMYGMMGYLVESLTNSSLAQVFRDRLWHPMGMFETYLHPDDSLASGHTLAVPYYWNNDTESHGEVPWRDQIHIAGAGMAISSIGDWSRYLRHMMEETGPISKTGHDILRFPHMVIDGGDRLFTGPIYYGFGWFGSVFQDEPVWWHSGLVNNMMSIMLMPPFDPIIAKTLYDFFGVQEDKRVDLEASWNQTYAEFDERLGNCSNRLYPSLPSPTLPTPLPLKDFAGDYFHAGYGPISVHLRCEEWDAPLDSPAAPSVEKDGCRLVALKTNIFGKHVSYQLEHKSGDYWIGWFFDGDFASVKRPKRCYRAQFRTDETGRSAWLGLDIRQEGEDIPLIWFEER</sequence>
<keyword evidence="2" id="KW-0732">Signal</keyword>
<evidence type="ECO:0000256" key="1">
    <source>
        <dbReference type="ARBA" id="ARBA00038215"/>
    </source>
</evidence>
<dbReference type="Gene3D" id="3.40.710.10">
    <property type="entry name" value="DD-peptidase/beta-lactamase superfamily"/>
    <property type="match status" value="1"/>
</dbReference>
<feature type="chain" id="PRO_5034995591" description="Beta-lactamase-related domain-containing protein" evidence="2">
    <location>
        <begin position="20"/>
        <end position="536"/>
    </location>
</feature>
<dbReference type="Proteomes" id="UP000635477">
    <property type="component" value="Unassembled WGS sequence"/>
</dbReference>
<feature type="domain" description="Beta-lactamase-related" evidence="3">
    <location>
        <begin position="48"/>
        <end position="354"/>
    </location>
</feature>
<dbReference type="SUPFAM" id="SSF56601">
    <property type="entry name" value="beta-lactamase/transpeptidase-like"/>
    <property type="match status" value="1"/>
</dbReference>
<dbReference type="AlphaFoldDB" id="A0A8H4UI11"/>
<comment type="caution">
    <text evidence="4">The sequence shown here is derived from an EMBL/GenBank/DDBJ whole genome shotgun (WGS) entry which is preliminary data.</text>
</comment>
<keyword evidence="5" id="KW-1185">Reference proteome</keyword>
<gene>
    <name evidence="4" type="ORF">FZEAL_6305</name>
</gene>
<evidence type="ECO:0000256" key="2">
    <source>
        <dbReference type="SAM" id="SignalP"/>
    </source>
</evidence>
<dbReference type="PANTHER" id="PTHR46825:SF15">
    <property type="entry name" value="BETA-LACTAMASE-RELATED DOMAIN-CONTAINING PROTEIN"/>
    <property type="match status" value="1"/>
</dbReference>
<reference evidence="4" key="1">
    <citation type="journal article" date="2020" name="BMC Genomics">
        <title>Correction to: Identification and distribution of gene clusters required for synthesis of sphingolipid metabolism inhibitors in diverse species of the filamentous fungus Fusarium.</title>
        <authorList>
            <person name="Kim H.S."/>
            <person name="Lohmar J.M."/>
            <person name="Busman M."/>
            <person name="Brown D.W."/>
            <person name="Naumann T.A."/>
            <person name="Divon H.H."/>
            <person name="Lysoe E."/>
            <person name="Uhlig S."/>
            <person name="Proctor R.H."/>
        </authorList>
    </citation>
    <scope>NUCLEOTIDE SEQUENCE</scope>
    <source>
        <strain evidence="4">NRRL 22465</strain>
    </source>
</reference>